<comment type="caution">
    <text evidence="1">The sequence shown here is derived from an EMBL/GenBank/DDBJ whole genome shotgun (WGS) entry which is preliminary data.</text>
</comment>
<accession>A0A8H7T753</accession>
<sequence>MFALPFAPHLPPPLVPPVVPAWTPPYGPPQQLLGRDLRPRRALGNPLKHSRGSQHLYIESPMTNSIWPICQRRLARHMPGLLQKMRESGNRIMNPLDLVPCETFQDQDDDPFVLDLLMNGLARRYPATLFGLPSPTGGLDLDDYFLQLYALAFQFVAINVQAINDILTTFRKLSSILKNDSACGFGVDIYTVVAGWAIAFMPIIGGVPGAIYTLIESLYVMTCKDEYTLRTLVARIPFQYQGQVLTEAQQRSIMEQSFLAQNIIEAYLGLPLTVPM</sequence>
<protein>
    <submittedName>
        <fullName evidence="1">Uncharacterized protein</fullName>
    </submittedName>
</protein>
<gene>
    <name evidence="1" type="ORF">IFR04_013174</name>
</gene>
<dbReference type="AlphaFoldDB" id="A0A8H7T753"/>
<evidence type="ECO:0000313" key="1">
    <source>
        <dbReference type="EMBL" id="KAG4413705.1"/>
    </source>
</evidence>
<keyword evidence="2" id="KW-1185">Reference proteome</keyword>
<dbReference type="Proteomes" id="UP000664132">
    <property type="component" value="Unassembled WGS sequence"/>
</dbReference>
<name>A0A8H7T753_9HELO</name>
<dbReference type="EMBL" id="JAFJYH010000300">
    <property type="protein sequence ID" value="KAG4413705.1"/>
    <property type="molecule type" value="Genomic_DNA"/>
</dbReference>
<dbReference type="OrthoDB" id="3502977at2759"/>
<organism evidence="1 2">
    <name type="scientific">Cadophora malorum</name>
    <dbReference type="NCBI Taxonomy" id="108018"/>
    <lineage>
        <taxon>Eukaryota</taxon>
        <taxon>Fungi</taxon>
        <taxon>Dikarya</taxon>
        <taxon>Ascomycota</taxon>
        <taxon>Pezizomycotina</taxon>
        <taxon>Leotiomycetes</taxon>
        <taxon>Helotiales</taxon>
        <taxon>Ploettnerulaceae</taxon>
        <taxon>Cadophora</taxon>
    </lineage>
</organism>
<proteinExistence type="predicted"/>
<reference evidence="1" key="1">
    <citation type="submission" date="2021-02" db="EMBL/GenBank/DDBJ databases">
        <title>Genome sequence Cadophora malorum strain M34.</title>
        <authorList>
            <person name="Stefanovic E."/>
            <person name="Vu D."/>
            <person name="Scully C."/>
            <person name="Dijksterhuis J."/>
            <person name="Roader J."/>
            <person name="Houbraken J."/>
        </authorList>
    </citation>
    <scope>NUCLEOTIDE SEQUENCE</scope>
    <source>
        <strain evidence="1">M34</strain>
    </source>
</reference>
<evidence type="ECO:0000313" key="2">
    <source>
        <dbReference type="Proteomes" id="UP000664132"/>
    </source>
</evidence>